<evidence type="ECO:0000256" key="12">
    <source>
        <dbReference type="ARBA" id="ARBA00038168"/>
    </source>
</evidence>
<keyword evidence="6" id="KW-0256">Endoplasmic reticulum</keyword>
<dbReference type="PANTHER" id="PTHR19359:SF150">
    <property type="entry name" value="CYTOCHROME B5"/>
    <property type="match status" value="1"/>
</dbReference>
<evidence type="ECO:0000256" key="3">
    <source>
        <dbReference type="ARBA" id="ARBA00022617"/>
    </source>
</evidence>
<dbReference type="GO" id="GO:0046872">
    <property type="term" value="F:metal ion binding"/>
    <property type="evidence" value="ECO:0007669"/>
    <property type="project" value="UniProtKB-KW"/>
</dbReference>
<reference evidence="15" key="1">
    <citation type="journal article" date="2023" name="Mol. Phylogenet. Evol.">
        <title>Genome-scale phylogeny and comparative genomics of the fungal order Sordariales.</title>
        <authorList>
            <person name="Hensen N."/>
            <person name="Bonometti L."/>
            <person name="Westerberg I."/>
            <person name="Brannstrom I.O."/>
            <person name="Guillou S."/>
            <person name="Cros-Aarteil S."/>
            <person name="Calhoun S."/>
            <person name="Haridas S."/>
            <person name="Kuo A."/>
            <person name="Mondo S."/>
            <person name="Pangilinan J."/>
            <person name="Riley R."/>
            <person name="LaButti K."/>
            <person name="Andreopoulos B."/>
            <person name="Lipzen A."/>
            <person name="Chen C."/>
            <person name="Yan M."/>
            <person name="Daum C."/>
            <person name="Ng V."/>
            <person name="Clum A."/>
            <person name="Steindorff A."/>
            <person name="Ohm R.A."/>
            <person name="Martin F."/>
            <person name="Silar P."/>
            <person name="Natvig D.O."/>
            <person name="Lalanne C."/>
            <person name="Gautier V."/>
            <person name="Ament-Velasquez S.L."/>
            <person name="Kruys A."/>
            <person name="Hutchinson M.I."/>
            <person name="Powell A.J."/>
            <person name="Barry K."/>
            <person name="Miller A.N."/>
            <person name="Grigoriev I.V."/>
            <person name="Debuchy R."/>
            <person name="Gladieux P."/>
            <person name="Hiltunen Thoren M."/>
            <person name="Johannesson H."/>
        </authorList>
    </citation>
    <scope>NUCLEOTIDE SEQUENCE</scope>
    <source>
        <strain evidence="15">PSN243</strain>
    </source>
</reference>
<dbReference type="InterPro" id="IPR001199">
    <property type="entry name" value="Cyt_B5-like_heme/steroid-bd"/>
</dbReference>
<dbReference type="SMART" id="SM01117">
    <property type="entry name" value="Cyt-b5"/>
    <property type="match status" value="1"/>
</dbReference>
<evidence type="ECO:0000256" key="5">
    <source>
        <dbReference type="ARBA" id="ARBA00022723"/>
    </source>
</evidence>
<evidence type="ECO:0000256" key="9">
    <source>
        <dbReference type="ARBA" id="ARBA00023004"/>
    </source>
</evidence>
<dbReference type="InterPro" id="IPR036400">
    <property type="entry name" value="Cyt_B5-like_heme/steroid_sf"/>
</dbReference>
<evidence type="ECO:0000256" key="7">
    <source>
        <dbReference type="ARBA" id="ARBA00022848"/>
    </source>
</evidence>
<reference evidence="15" key="2">
    <citation type="submission" date="2023-05" db="EMBL/GenBank/DDBJ databases">
        <authorList>
            <consortium name="Lawrence Berkeley National Laboratory"/>
            <person name="Steindorff A."/>
            <person name="Hensen N."/>
            <person name="Bonometti L."/>
            <person name="Westerberg I."/>
            <person name="Brannstrom I.O."/>
            <person name="Guillou S."/>
            <person name="Cros-Aarteil S."/>
            <person name="Calhoun S."/>
            <person name="Haridas S."/>
            <person name="Kuo A."/>
            <person name="Mondo S."/>
            <person name="Pangilinan J."/>
            <person name="Riley R."/>
            <person name="Labutti K."/>
            <person name="Andreopoulos B."/>
            <person name="Lipzen A."/>
            <person name="Chen C."/>
            <person name="Yanf M."/>
            <person name="Daum C."/>
            <person name="Ng V."/>
            <person name="Clum A."/>
            <person name="Ohm R."/>
            <person name="Martin F."/>
            <person name="Silar P."/>
            <person name="Natvig D."/>
            <person name="Lalanne C."/>
            <person name="Gautier V."/>
            <person name="Ament-Velasquez S.L."/>
            <person name="Kruys A."/>
            <person name="Hutchinson M.I."/>
            <person name="Powell A.J."/>
            <person name="Barry K."/>
            <person name="Miller A.N."/>
            <person name="Grigoriev I.V."/>
            <person name="Debuchy R."/>
            <person name="Gladieux P."/>
            <person name="Thoren M.H."/>
            <person name="Johannesson H."/>
        </authorList>
    </citation>
    <scope>NUCLEOTIDE SEQUENCE</scope>
    <source>
        <strain evidence="15">PSN243</strain>
    </source>
</reference>
<evidence type="ECO:0000256" key="13">
    <source>
        <dbReference type="SAM" id="MobiDB-lite"/>
    </source>
</evidence>
<feature type="domain" description="Cytochrome b5 heme-binding" evidence="14">
    <location>
        <begin position="945"/>
        <end position="1022"/>
    </location>
</feature>
<dbReference type="GO" id="GO:0005789">
    <property type="term" value="C:endoplasmic reticulum membrane"/>
    <property type="evidence" value="ECO:0007669"/>
    <property type="project" value="UniProtKB-SubCell"/>
</dbReference>
<keyword evidence="10" id="KW-0472">Membrane</keyword>
<feature type="region of interest" description="Disordered" evidence="13">
    <location>
        <begin position="1"/>
        <end position="23"/>
    </location>
</feature>
<dbReference type="GO" id="GO:0020037">
    <property type="term" value="F:heme binding"/>
    <property type="evidence" value="ECO:0007669"/>
    <property type="project" value="TreeGrafter"/>
</dbReference>
<evidence type="ECO:0000256" key="2">
    <source>
        <dbReference type="ARBA" id="ARBA00022448"/>
    </source>
</evidence>
<dbReference type="EMBL" id="MU866033">
    <property type="protein sequence ID" value="KAK4442095.1"/>
    <property type="molecule type" value="Genomic_DNA"/>
</dbReference>
<keyword evidence="16" id="KW-1185">Reference proteome</keyword>
<sequence>MSESIFPRSHGAVGQKEPFEGQEARTPWRSTFGGYSHPDFANAGRSGLRPMFPDWQKPLGLNWEPWVVFGTAATPPYPGKPVVPCPDSESLDELFLSERFQTQSCAGLRSWQLRSINLGVNDNRYELTINEGQWHMVFQKARWYDYRIPGEVVARGSAPKWSIDNPKFWDEIKYPLEMASRIFNVLIRTKWMYGLLFQHPVVDGTSGRPGRIDIGDDKLPLTHAQQREVWDEVTRRAASIVFTVFDGEDADRYGAALHEERTCKGYTRSWNETPENGFSAIHLNAVYLRTLMDVKDDDGSDSAKVERHINRLVVAETMMEHEGVAELGLSMEQRLFGGPFRPLPMNWRPEYTVPLHGRQPAFALSQIDFPHHSDFVAWRPMVSYQYIAPTVYASNLQHSAFWNVSFSKFGSTCLIMPRYWTCEQLSGKRMIRNYSAWASAPPADIWNTNMKKEPDEYEMNHASLYEAANLDFDRRKEEFKLLRPWYQTEYNKWNLTEYGLYHLRSPLASFGEAAKKKHLKWAYAYFDLFQGRLLDYSTVFPTDKEGIPPAQYLFVALSFLMQAVLPFDDTLVKVPDPTETPKQPNRWFPSKSAAQIGQTVKFPDEWEGGREENTWHRGGIALSGFARPQYGGAASARSMMVDRARGILGRYKETVPTSKLLYHAVEDMQRSLKFQIRERPQWTSWLDWKFEWPKYDPQGANPVSATTQPFHPTLQSAYLPSRLSSPSGSVEGPASQIVSAYHHQRQAHASQGVASGHMRKASVLGSGKANLIRRKPNPTKYWSIGEVADHRSDGDRWILVPDRRGGFFVLDVSDYPQEVVDDNTFVSDKGRVVSSDRWIAKDSSKLRGKLLQPTSLLEISENDGQDGRPTWVYYKNFVYDVKEFTFIHEKERSLFSQAVSNYGGNLASHFSQSDFLAADLERRLEPYRCAMATLTLLGPFRSEEHWVFDEEEVRRHVHPEIGMYTIINGDVYELTAAMAHLHPGGQQIIHDLAGRDATETFIENHSNWEDLLKGMTKVGHVVPYKSPGKLEHDEIKYCGKVYRLDEESFVEGLEARAIKRHGWNASDTVLLDGTRLPNDPKVFREQYRALEPLMGTDATPLWRQNSKIVKPLDFMQHLVVSHTHHPERRLWNEVTPSQLASHNRLNTQEEDDLQTRLSYKAGNTYEEYCAMCSVGSGWVWVSIEGIVYDVTHMMMYAADPVKERLAGYGGKECKDPTLIDAIVKRGIGSVMGRLVGEKPGAKRPRSLPTKEEWEEEQKMVKRRMRAAAMMSFSPSECGNFARSRREEAEAILRGERD</sequence>
<dbReference type="InterPro" id="IPR050668">
    <property type="entry name" value="Cytochrome_b5"/>
</dbReference>
<comment type="subcellular location">
    <subcellularLocation>
        <location evidence="1">Endoplasmic reticulum membrane</location>
        <topology evidence="1">Single-pass membrane protein</topology>
        <orientation evidence="1">Cytoplasmic side</orientation>
    </subcellularLocation>
    <subcellularLocation>
        <location evidence="11">Microsome membrane</location>
        <topology evidence="11">Single-pass membrane protein</topology>
        <orientation evidence="11">Cytoplasmic side</orientation>
    </subcellularLocation>
</comment>
<evidence type="ECO:0000256" key="1">
    <source>
        <dbReference type="ARBA" id="ARBA00004131"/>
    </source>
</evidence>
<evidence type="ECO:0000259" key="14">
    <source>
        <dbReference type="PROSITE" id="PS50255"/>
    </source>
</evidence>
<keyword evidence="4" id="KW-0812">Transmembrane</keyword>
<comment type="caution">
    <text evidence="15">The sequence shown here is derived from an EMBL/GenBank/DDBJ whole genome shotgun (WGS) entry which is preliminary data.</text>
</comment>
<dbReference type="PROSITE" id="PS50255">
    <property type="entry name" value="CYTOCHROME_B5_2"/>
    <property type="match status" value="1"/>
</dbReference>
<dbReference type="Gene3D" id="3.10.120.10">
    <property type="entry name" value="Cytochrome b5-like heme/steroid binding domain"/>
    <property type="match status" value="1"/>
</dbReference>
<evidence type="ECO:0000313" key="15">
    <source>
        <dbReference type="EMBL" id="KAK4442095.1"/>
    </source>
</evidence>
<proteinExistence type="inferred from homology"/>
<keyword evidence="3" id="KW-0349">Heme</keyword>
<comment type="similarity">
    <text evidence="12">Belongs to the cytochrome b5 family.</text>
</comment>
<keyword evidence="2" id="KW-0813">Transport</keyword>
<evidence type="ECO:0000256" key="10">
    <source>
        <dbReference type="ARBA" id="ARBA00023136"/>
    </source>
</evidence>
<evidence type="ECO:0000256" key="11">
    <source>
        <dbReference type="ARBA" id="ARBA00037877"/>
    </source>
</evidence>
<name>A0AAV9G133_9PEZI</name>
<gene>
    <name evidence="15" type="ORF">QBC34DRAFT_456579</name>
</gene>
<organism evidence="15 16">
    <name type="scientific">Podospora aff. communis PSN243</name>
    <dbReference type="NCBI Taxonomy" id="3040156"/>
    <lineage>
        <taxon>Eukaryota</taxon>
        <taxon>Fungi</taxon>
        <taxon>Dikarya</taxon>
        <taxon>Ascomycota</taxon>
        <taxon>Pezizomycotina</taxon>
        <taxon>Sordariomycetes</taxon>
        <taxon>Sordariomycetidae</taxon>
        <taxon>Sordariales</taxon>
        <taxon>Podosporaceae</taxon>
        <taxon>Podospora</taxon>
    </lineage>
</organism>
<keyword evidence="8" id="KW-0249">Electron transport</keyword>
<dbReference type="PANTHER" id="PTHR19359">
    <property type="entry name" value="CYTOCHROME B5"/>
    <property type="match status" value="1"/>
</dbReference>
<keyword evidence="9" id="KW-0408">Iron</keyword>
<evidence type="ECO:0000256" key="8">
    <source>
        <dbReference type="ARBA" id="ARBA00022982"/>
    </source>
</evidence>
<feature type="region of interest" description="Disordered" evidence="13">
    <location>
        <begin position="1234"/>
        <end position="1255"/>
    </location>
</feature>
<protein>
    <recommendedName>
        <fullName evidence="14">Cytochrome b5 heme-binding domain-containing protein</fullName>
    </recommendedName>
</protein>
<evidence type="ECO:0000313" key="16">
    <source>
        <dbReference type="Proteomes" id="UP001321760"/>
    </source>
</evidence>
<keyword evidence="7" id="KW-0492">Microsome</keyword>
<dbReference type="Pfam" id="PF00173">
    <property type="entry name" value="Cyt-b5"/>
    <property type="match status" value="1"/>
</dbReference>
<evidence type="ECO:0000256" key="6">
    <source>
        <dbReference type="ARBA" id="ARBA00022824"/>
    </source>
</evidence>
<keyword evidence="5" id="KW-0479">Metal-binding</keyword>
<dbReference type="Proteomes" id="UP001321760">
    <property type="component" value="Unassembled WGS sequence"/>
</dbReference>
<dbReference type="SUPFAM" id="SSF55856">
    <property type="entry name" value="Cytochrome b5-like heme/steroid binding domain"/>
    <property type="match status" value="1"/>
</dbReference>
<accession>A0AAV9G133</accession>
<evidence type="ECO:0000256" key="4">
    <source>
        <dbReference type="ARBA" id="ARBA00022692"/>
    </source>
</evidence>